<dbReference type="Proteomes" id="UP000442695">
    <property type="component" value="Unassembled WGS sequence"/>
</dbReference>
<proteinExistence type="predicted"/>
<name>A0A7V8EBP7_PSEPU</name>
<comment type="caution">
    <text evidence="1">The sequence shown here is derived from an EMBL/GenBank/DDBJ whole genome shotgun (WGS) entry which is preliminary data.</text>
</comment>
<evidence type="ECO:0000313" key="1">
    <source>
        <dbReference type="EMBL" id="KAF0251923.1"/>
    </source>
</evidence>
<evidence type="ECO:0000313" key="2">
    <source>
        <dbReference type="Proteomes" id="UP000442695"/>
    </source>
</evidence>
<organism evidence="1 2">
    <name type="scientific">Pseudomonas putida</name>
    <name type="common">Arthrobacter siderocapsulatus</name>
    <dbReference type="NCBI Taxonomy" id="303"/>
    <lineage>
        <taxon>Bacteria</taxon>
        <taxon>Pseudomonadati</taxon>
        <taxon>Pseudomonadota</taxon>
        <taxon>Gammaproteobacteria</taxon>
        <taxon>Pseudomonadales</taxon>
        <taxon>Pseudomonadaceae</taxon>
        <taxon>Pseudomonas</taxon>
    </lineage>
</organism>
<accession>A0A7V8EBP7</accession>
<reference evidence="1 2" key="1">
    <citation type="submission" date="2019-12" db="EMBL/GenBank/DDBJ databases">
        <authorList>
            <person name="Woiski C."/>
        </authorList>
    </citation>
    <scope>NUCLEOTIDE SEQUENCE [LARGE SCALE GENOMIC DNA]</scope>
    <source>
        <strain evidence="1 2">BOE100</strain>
    </source>
</reference>
<dbReference type="EMBL" id="WOWR01000050">
    <property type="protein sequence ID" value="KAF0251923.1"/>
    <property type="molecule type" value="Genomic_DNA"/>
</dbReference>
<sequence>MSMCPLLFSFLVSGCTASDWIEVAGGVMQGRDDYSKSQRAERLKRANNAAMRMKGGNVVE</sequence>
<dbReference type="AlphaFoldDB" id="A0A7V8EBP7"/>
<gene>
    <name evidence="1" type="ORF">GN299_26295</name>
</gene>
<protein>
    <submittedName>
        <fullName evidence="1">Uncharacterized protein</fullName>
    </submittedName>
</protein>